<keyword evidence="5 6" id="KW-0472">Membrane</keyword>
<dbReference type="AlphaFoldDB" id="A0AAN8UI34"/>
<evidence type="ECO:0000259" key="7">
    <source>
        <dbReference type="Pfam" id="PF00955"/>
    </source>
</evidence>
<gene>
    <name evidence="8" type="ORF">RJ641_024249</name>
</gene>
<dbReference type="GO" id="GO:0005886">
    <property type="term" value="C:plasma membrane"/>
    <property type="evidence" value="ECO:0007669"/>
    <property type="project" value="TreeGrafter"/>
</dbReference>
<dbReference type="InterPro" id="IPR003020">
    <property type="entry name" value="HCO3_transpt_euk"/>
</dbReference>
<reference evidence="8 9" key="1">
    <citation type="submission" date="2023-12" db="EMBL/GenBank/DDBJ databases">
        <title>A high-quality genome assembly for Dillenia turbinata (Dilleniales).</title>
        <authorList>
            <person name="Chanderbali A."/>
        </authorList>
    </citation>
    <scope>NUCLEOTIDE SEQUENCE [LARGE SCALE GENOMIC DNA]</scope>
    <source>
        <strain evidence="8">LSX21</strain>
        <tissue evidence="8">Leaf</tissue>
    </source>
</reference>
<evidence type="ECO:0000256" key="4">
    <source>
        <dbReference type="ARBA" id="ARBA00022989"/>
    </source>
</evidence>
<feature type="transmembrane region" description="Helical" evidence="6">
    <location>
        <begin position="35"/>
        <end position="55"/>
    </location>
</feature>
<feature type="transmembrane region" description="Helical" evidence="6">
    <location>
        <begin position="121"/>
        <end position="143"/>
    </location>
</feature>
<dbReference type="GO" id="GO:0006820">
    <property type="term" value="P:monoatomic anion transport"/>
    <property type="evidence" value="ECO:0007669"/>
    <property type="project" value="InterPro"/>
</dbReference>
<comment type="similarity">
    <text evidence="2">Belongs to the anion exchanger (TC 2.A.31.3) family.</text>
</comment>
<dbReference type="PANTHER" id="PTHR11453">
    <property type="entry name" value="ANION EXCHANGE PROTEIN"/>
    <property type="match status" value="1"/>
</dbReference>
<dbReference type="Pfam" id="PF00955">
    <property type="entry name" value="HCO3_cotransp"/>
    <property type="match status" value="2"/>
</dbReference>
<evidence type="ECO:0000256" key="3">
    <source>
        <dbReference type="ARBA" id="ARBA00022692"/>
    </source>
</evidence>
<dbReference type="GO" id="GO:0005452">
    <property type="term" value="F:solute:inorganic anion antiporter activity"/>
    <property type="evidence" value="ECO:0007669"/>
    <property type="project" value="InterPro"/>
</dbReference>
<feature type="transmembrane region" description="Helical" evidence="6">
    <location>
        <begin position="150"/>
        <end position="166"/>
    </location>
</feature>
<keyword evidence="9" id="KW-1185">Reference proteome</keyword>
<evidence type="ECO:0000256" key="1">
    <source>
        <dbReference type="ARBA" id="ARBA00004141"/>
    </source>
</evidence>
<accession>A0AAN8UI34</accession>
<evidence type="ECO:0000313" key="8">
    <source>
        <dbReference type="EMBL" id="KAK6912156.1"/>
    </source>
</evidence>
<comment type="subcellular location">
    <subcellularLocation>
        <location evidence="1">Membrane</location>
        <topology evidence="1">Multi-pass membrane protein</topology>
    </subcellularLocation>
</comment>
<feature type="domain" description="Bicarbonate transporter-like transmembrane" evidence="7">
    <location>
        <begin position="8"/>
        <end position="132"/>
    </location>
</feature>
<evidence type="ECO:0000256" key="5">
    <source>
        <dbReference type="ARBA" id="ARBA00023136"/>
    </source>
</evidence>
<dbReference type="Gene3D" id="1.10.287.570">
    <property type="entry name" value="Helical hairpin bin"/>
    <property type="match status" value="1"/>
</dbReference>
<name>A0AAN8UI34_9MAGN</name>
<evidence type="ECO:0000313" key="9">
    <source>
        <dbReference type="Proteomes" id="UP001370490"/>
    </source>
</evidence>
<keyword evidence="3 6" id="KW-0812">Transmembrane</keyword>
<keyword evidence="4 6" id="KW-1133">Transmembrane helix</keyword>
<dbReference type="InterPro" id="IPR011531">
    <property type="entry name" value="HCO3_transpt-like_TM_dom"/>
</dbReference>
<sequence length="425" mass="47823">MMENIKPPFSGITSDIHGRALCYKQDWVNGLRSRIGILAPIAYLFFASVLPVIAFGEQLSTATGRYQATFCHFKDCAFIGCIRSFVADYGVPLIVVVWTVLSFTIPSKVPNGVPRRLFGPFAWEFASLYHWTVIQALFHFSYLDCDPGEALFHFSYLLDYLLELVASGSGKHLPRLHVFDMAKVPLVYIFAAFVPAVMIAGLYFFDHSVVAQLAQQKEFNLKNPSAYHYGILLLGFMTLLSGLIGLPPSNGVLPQCPMHTRSLAILKRQLIRNKMVQSAKESIKQQASNSEIYGKMQAVFIEMDSPPATTTVVKELENLKQAILKNENAEAYANVSFDPEKHIDAHLPVRVNEQRVSNLLQSLLMAASSKTRFLMFMTGFDILIPMSTLEEHSFQFFNVEPSLDVDSLLPDDYTKRDEVRELEKT</sequence>
<feature type="domain" description="Bicarbonate transporter-like transmembrane" evidence="7">
    <location>
        <begin position="178"/>
        <end position="269"/>
    </location>
</feature>
<comment type="caution">
    <text evidence="8">The sequence shown here is derived from an EMBL/GenBank/DDBJ whole genome shotgun (WGS) entry which is preliminary data.</text>
</comment>
<feature type="transmembrane region" description="Helical" evidence="6">
    <location>
        <begin position="226"/>
        <end position="246"/>
    </location>
</feature>
<dbReference type="PANTHER" id="PTHR11453:SF40">
    <property type="entry name" value="BORON TRANSPORTER 4-RELATED"/>
    <property type="match status" value="1"/>
</dbReference>
<protein>
    <submittedName>
        <fullName evidence="8">Bicarbonate transporter-like, transmembrane domain</fullName>
    </submittedName>
</protein>
<feature type="transmembrane region" description="Helical" evidence="6">
    <location>
        <begin position="76"/>
        <end position="101"/>
    </location>
</feature>
<organism evidence="8 9">
    <name type="scientific">Dillenia turbinata</name>
    <dbReference type="NCBI Taxonomy" id="194707"/>
    <lineage>
        <taxon>Eukaryota</taxon>
        <taxon>Viridiplantae</taxon>
        <taxon>Streptophyta</taxon>
        <taxon>Embryophyta</taxon>
        <taxon>Tracheophyta</taxon>
        <taxon>Spermatophyta</taxon>
        <taxon>Magnoliopsida</taxon>
        <taxon>eudicotyledons</taxon>
        <taxon>Gunneridae</taxon>
        <taxon>Pentapetalae</taxon>
        <taxon>Dilleniales</taxon>
        <taxon>Dilleniaceae</taxon>
        <taxon>Dillenia</taxon>
    </lineage>
</organism>
<proteinExistence type="inferred from homology"/>
<dbReference type="Proteomes" id="UP001370490">
    <property type="component" value="Unassembled WGS sequence"/>
</dbReference>
<dbReference type="EMBL" id="JBAMMX010000028">
    <property type="protein sequence ID" value="KAK6912156.1"/>
    <property type="molecule type" value="Genomic_DNA"/>
</dbReference>
<evidence type="ECO:0000256" key="6">
    <source>
        <dbReference type="SAM" id="Phobius"/>
    </source>
</evidence>
<dbReference type="GO" id="GO:0050801">
    <property type="term" value="P:monoatomic ion homeostasis"/>
    <property type="evidence" value="ECO:0007669"/>
    <property type="project" value="TreeGrafter"/>
</dbReference>
<evidence type="ECO:0000256" key="2">
    <source>
        <dbReference type="ARBA" id="ARBA00006262"/>
    </source>
</evidence>
<feature type="transmembrane region" description="Helical" evidence="6">
    <location>
        <begin position="186"/>
        <end position="205"/>
    </location>
</feature>